<protein>
    <submittedName>
        <fullName evidence="2">Putative monolaris</fullName>
    </submittedName>
</protein>
<dbReference type="Gene3D" id="4.10.410.10">
    <property type="entry name" value="Pancreatic trypsin inhibitor Kunitz domain"/>
    <property type="match status" value="1"/>
</dbReference>
<dbReference type="InterPro" id="IPR036880">
    <property type="entry name" value="Kunitz_BPTI_sf"/>
</dbReference>
<name>L7MBZ5_RHIPC</name>
<keyword evidence="1" id="KW-0732">Signal</keyword>
<organism evidence="2">
    <name type="scientific">Rhipicephalus pulchellus</name>
    <name type="common">Yellow backed tick</name>
    <name type="synonym">Dermacentor pulchellus</name>
    <dbReference type="NCBI Taxonomy" id="72859"/>
    <lineage>
        <taxon>Eukaryota</taxon>
        <taxon>Metazoa</taxon>
        <taxon>Ecdysozoa</taxon>
        <taxon>Arthropoda</taxon>
        <taxon>Chelicerata</taxon>
        <taxon>Arachnida</taxon>
        <taxon>Acari</taxon>
        <taxon>Parasitiformes</taxon>
        <taxon>Ixodida</taxon>
        <taxon>Ixodoidea</taxon>
        <taxon>Ixodidae</taxon>
        <taxon>Rhipicephalinae</taxon>
        <taxon>Rhipicephalus</taxon>
        <taxon>Rhipicephalus</taxon>
    </lineage>
</organism>
<dbReference type="AlphaFoldDB" id="L7MBZ5"/>
<evidence type="ECO:0000313" key="2">
    <source>
        <dbReference type="EMBL" id="JAA60689.1"/>
    </source>
</evidence>
<evidence type="ECO:0000256" key="1">
    <source>
        <dbReference type="SAM" id="SignalP"/>
    </source>
</evidence>
<feature type="chain" id="PRO_5003981616" evidence="1">
    <location>
        <begin position="25"/>
        <end position="189"/>
    </location>
</feature>
<dbReference type="EMBL" id="GACK01004345">
    <property type="protein sequence ID" value="JAA60689.1"/>
    <property type="molecule type" value="mRNA"/>
</dbReference>
<sequence>MRFLIVFTSYPALMTLLLIGLVAGNDLKDNCPNTTCKTPEKPFFHDYDDDDLDILYIYNETSGRCHDTLIQRGKNHTFKTFFSCVSTCQTGQGSPYCVGPPVNAVNGSNDTNSLASVRNITKGHPLYELLTEAFEAYFYNMTSMQCENYTCYGAPDRTNITNFFELNQTCQEECSGFDITTIQGRKNTN</sequence>
<feature type="signal peptide" evidence="1">
    <location>
        <begin position="1"/>
        <end position="24"/>
    </location>
</feature>
<reference evidence="2" key="1">
    <citation type="submission" date="2012-11" db="EMBL/GenBank/DDBJ databases">
        <authorList>
            <person name="Lucero-Rivera Y.E."/>
            <person name="Tovar-Ramirez D."/>
        </authorList>
    </citation>
    <scope>NUCLEOTIDE SEQUENCE</scope>
    <source>
        <tissue evidence="2">Salivary gland</tissue>
    </source>
</reference>
<proteinExistence type="evidence at transcript level"/>
<dbReference type="GO" id="GO:0004867">
    <property type="term" value="F:serine-type endopeptidase inhibitor activity"/>
    <property type="evidence" value="ECO:0007669"/>
    <property type="project" value="InterPro"/>
</dbReference>
<reference evidence="2" key="2">
    <citation type="journal article" date="2015" name="J. Proteomics">
        <title>Sexual differences in the sialomes of the zebra tick, Rhipicephalus pulchellus.</title>
        <authorList>
            <person name="Tan A.W."/>
            <person name="Francischetti I.M."/>
            <person name="Slovak M."/>
            <person name="Kini R.M."/>
            <person name="Ribeiro J.M."/>
        </authorList>
    </citation>
    <scope>NUCLEOTIDE SEQUENCE</scope>
    <source>
        <tissue evidence="2">Salivary gland</tissue>
    </source>
</reference>
<accession>L7MBZ5</accession>